<dbReference type="Pfam" id="PF04043">
    <property type="entry name" value="PMEI"/>
    <property type="match status" value="1"/>
</dbReference>
<evidence type="ECO:0000256" key="4">
    <source>
        <dbReference type="SAM" id="SignalP"/>
    </source>
</evidence>
<feature type="compositionally biased region" description="Basic and acidic residues" evidence="3">
    <location>
        <begin position="106"/>
        <end position="117"/>
    </location>
</feature>
<evidence type="ECO:0000313" key="6">
    <source>
        <dbReference type="EMBL" id="CAI0469746.1"/>
    </source>
</evidence>
<accession>A0AAV0PHI5</accession>
<dbReference type="AlphaFoldDB" id="A0AAV0PHI5"/>
<protein>
    <recommendedName>
        <fullName evidence="5">Pectinesterase inhibitor domain-containing protein</fullName>
    </recommendedName>
</protein>
<reference evidence="6" key="1">
    <citation type="submission" date="2022-08" db="EMBL/GenBank/DDBJ databases">
        <authorList>
            <person name="Gutierrez-Valencia J."/>
        </authorList>
    </citation>
    <scope>NUCLEOTIDE SEQUENCE</scope>
</reference>
<feature type="region of interest" description="Disordered" evidence="3">
    <location>
        <begin position="38"/>
        <end position="215"/>
    </location>
</feature>
<dbReference type="PANTHER" id="PTHR31080">
    <property type="entry name" value="PECTINESTERASE INHIBITOR-LIKE"/>
    <property type="match status" value="1"/>
</dbReference>
<feature type="compositionally biased region" description="Low complexity" evidence="3">
    <location>
        <begin position="56"/>
        <end position="67"/>
    </location>
</feature>
<dbReference type="EMBL" id="CAMGYJ010000009">
    <property type="protein sequence ID" value="CAI0469746.1"/>
    <property type="molecule type" value="Genomic_DNA"/>
</dbReference>
<evidence type="ECO:0000259" key="5">
    <source>
        <dbReference type="SMART" id="SM00856"/>
    </source>
</evidence>
<feature type="domain" description="Pectinesterase inhibitor" evidence="5">
    <location>
        <begin position="207"/>
        <end position="353"/>
    </location>
</feature>
<organism evidence="6 7">
    <name type="scientific">Linum tenue</name>
    <dbReference type="NCBI Taxonomy" id="586396"/>
    <lineage>
        <taxon>Eukaryota</taxon>
        <taxon>Viridiplantae</taxon>
        <taxon>Streptophyta</taxon>
        <taxon>Embryophyta</taxon>
        <taxon>Tracheophyta</taxon>
        <taxon>Spermatophyta</taxon>
        <taxon>Magnoliopsida</taxon>
        <taxon>eudicotyledons</taxon>
        <taxon>Gunneridae</taxon>
        <taxon>Pentapetalae</taxon>
        <taxon>rosids</taxon>
        <taxon>fabids</taxon>
        <taxon>Malpighiales</taxon>
        <taxon>Linaceae</taxon>
        <taxon>Linum</taxon>
    </lineage>
</organism>
<feature type="compositionally biased region" description="Basic and acidic residues" evidence="3">
    <location>
        <begin position="145"/>
        <end position="202"/>
    </location>
</feature>
<comment type="similarity">
    <text evidence="2">Belongs to the PMEI family.</text>
</comment>
<name>A0AAV0PHI5_9ROSI</name>
<evidence type="ECO:0000256" key="2">
    <source>
        <dbReference type="ARBA" id="ARBA00038471"/>
    </source>
</evidence>
<evidence type="ECO:0000313" key="7">
    <source>
        <dbReference type="Proteomes" id="UP001154282"/>
    </source>
</evidence>
<gene>
    <name evidence="6" type="ORF">LITE_LOCUS38293</name>
</gene>
<proteinExistence type="inferred from homology"/>
<feature type="chain" id="PRO_5043807452" description="Pectinesterase inhibitor domain-containing protein" evidence="4">
    <location>
        <begin position="28"/>
        <end position="360"/>
    </location>
</feature>
<comment type="caution">
    <text evidence="6">The sequence shown here is derived from an EMBL/GenBank/DDBJ whole genome shotgun (WGS) entry which is preliminary data.</text>
</comment>
<dbReference type="InterPro" id="IPR035513">
    <property type="entry name" value="Invertase/methylesterase_inhib"/>
</dbReference>
<dbReference type="InterPro" id="IPR051955">
    <property type="entry name" value="PME_Inhibitor"/>
</dbReference>
<dbReference type="SMART" id="SM00856">
    <property type="entry name" value="PMEI"/>
    <property type="match status" value="1"/>
</dbReference>
<keyword evidence="1 4" id="KW-0732">Signal</keyword>
<evidence type="ECO:0000256" key="3">
    <source>
        <dbReference type="SAM" id="MobiDB-lite"/>
    </source>
</evidence>
<dbReference type="InterPro" id="IPR006501">
    <property type="entry name" value="Pectinesterase_inhib_dom"/>
</dbReference>
<feature type="compositionally biased region" description="Basic and acidic residues" evidence="3">
    <location>
        <begin position="69"/>
        <end position="99"/>
    </location>
</feature>
<dbReference type="Gene3D" id="1.20.140.40">
    <property type="entry name" value="Invertase/pectin methylesterase inhibitor family protein"/>
    <property type="match status" value="1"/>
</dbReference>
<dbReference type="PANTHER" id="PTHR31080:SF107">
    <property type="entry name" value="PECTINESTERASE INHIBITOR DOMAIN-CONTAINING PROTEIN"/>
    <property type="match status" value="1"/>
</dbReference>
<dbReference type="NCBIfam" id="TIGR01614">
    <property type="entry name" value="PME_inhib"/>
    <property type="match status" value="1"/>
</dbReference>
<evidence type="ECO:0000256" key="1">
    <source>
        <dbReference type="ARBA" id="ARBA00022729"/>
    </source>
</evidence>
<dbReference type="CDD" id="cd15800">
    <property type="entry name" value="PMEI-like_2"/>
    <property type="match status" value="1"/>
</dbReference>
<feature type="signal peptide" evidence="4">
    <location>
        <begin position="1"/>
        <end position="27"/>
    </location>
</feature>
<keyword evidence="7" id="KW-1185">Reference proteome</keyword>
<sequence length="360" mass="40160">MKHLSVSTRSLFLLFALVFLLALYVDAKCVPRDVTHDISLPSVGDANDSKNSKEISNAQQTTSSNSNEKSSDGDNKQKEEKNSDGDDGEKKEKKSKDDEKSDDDDGDKKEKKSKQDEKCDDDDDDKKEKKSKQDEKGDGDDDDDKKEKKSEDDEKKEKKSKLDEKGDDHDDDDKKEKKSEDDDNKEKKSDDDDDDKKEKKSEASTPMDPVLTQKVCGSTRYPKDCLSSIAPFYTGDTDPVSVLKMEVQAVRQGFATAIAKVKQMKKESDGKWNKGALDTCVDNFNSGLTDLDSALEAITDHNIKTLQTMLSSVLTYVTTCEDAMDEDPDSDALPNVTNMEQKLTNLATNSLDIANQLNWT</sequence>
<dbReference type="SUPFAM" id="SSF101148">
    <property type="entry name" value="Plant invertase/pectin methylesterase inhibitor"/>
    <property type="match status" value="1"/>
</dbReference>
<dbReference type="Proteomes" id="UP001154282">
    <property type="component" value="Unassembled WGS sequence"/>
</dbReference>
<dbReference type="GO" id="GO:0004857">
    <property type="term" value="F:enzyme inhibitor activity"/>
    <property type="evidence" value="ECO:0007669"/>
    <property type="project" value="InterPro"/>
</dbReference>
<feature type="compositionally biased region" description="Basic and acidic residues" evidence="3">
    <location>
        <begin position="126"/>
        <end position="136"/>
    </location>
</feature>